<dbReference type="EMBL" id="LNXY01000001">
    <property type="protein sequence ID" value="KTC93856.1"/>
    <property type="molecule type" value="Genomic_DNA"/>
</dbReference>
<dbReference type="AlphaFoldDB" id="A0A0W0TE61"/>
<evidence type="ECO:0000256" key="1">
    <source>
        <dbReference type="SAM" id="SignalP"/>
    </source>
</evidence>
<dbReference type="STRING" id="1212489.Ldro_0206"/>
<dbReference type="Proteomes" id="UP000054736">
    <property type="component" value="Unassembled WGS sequence"/>
</dbReference>
<dbReference type="PATRIC" id="fig|1212489.4.peg.211"/>
<keyword evidence="1" id="KW-0732">Signal</keyword>
<evidence type="ECO:0000313" key="2">
    <source>
        <dbReference type="EMBL" id="KTC93856.1"/>
    </source>
</evidence>
<organism evidence="2 3">
    <name type="scientific">Legionella drozanskii LLAP-1</name>
    <dbReference type="NCBI Taxonomy" id="1212489"/>
    <lineage>
        <taxon>Bacteria</taxon>
        <taxon>Pseudomonadati</taxon>
        <taxon>Pseudomonadota</taxon>
        <taxon>Gammaproteobacteria</taxon>
        <taxon>Legionellales</taxon>
        <taxon>Legionellaceae</taxon>
        <taxon>Legionella</taxon>
    </lineage>
</organism>
<reference evidence="2 3" key="1">
    <citation type="submission" date="2015-11" db="EMBL/GenBank/DDBJ databases">
        <title>Genomic analysis of 38 Legionella species identifies large and diverse effector repertoires.</title>
        <authorList>
            <person name="Burstein D."/>
            <person name="Amaro F."/>
            <person name="Zusman T."/>
            <person name="Lifshitz Z."/>
            <person name="Cohen O."/>
            <person name="Gilbert J.A."/>
            <person name="Pupko T."/>
            <person name="Shuman H.A."/>
            <person name="Segal G."/>
        </authorList>
    </citation>
    <scope>NUCLEOTIDE SEQUENCE [LARGE SCALE GENOMIC DNA]</scope>
    <source>
        <strain evidence="2 3">ATCC 700990</strain>
    </source>
</reference>
<feature type="signal peptide" evidence="1">
    <location>
        <begin position="1"/>
        <end position="23"/>
    </location>
</feature>
<accession>A0A0W0TE61</accession>
<keyword evidence="3" id="KW-1185">Reference proteome</keyword>
<sequence>MKNLILKFALFVMTMVSSTLIYAQDEKDPLIVVNNYSDHSYEKYAPAGLLHFSVHHFEKAENSTLFSSAAILKGDRIEGSFSGNNYHERVEIRSMSGYYICAVGLKKFDSQTPVEINLLQGTKQMRTHAKCQFSQDGNGVTINIINF</sequence>
<gene>
    <name evidence="2" type="ORF">Ldro_0206</name>
</gene>
<evidence type="ECO:0000313" key="3">
    <source>
        <dbReference type="Proteomes" id="UP000054736"/>
    </source>
</evidence>
<name>A0A0W0TE61_9GAMM</name>
<comment type="caution">
    <text evidence="2">The sequence shown here is derived from an EMBL/GenBank/DDBJ whole genome shotgun (WGS) entry which is preliminary data.</text>
</comment>
<dbReference type="RefSeq" id="WP_058494558.1">
    <property type="nucleotide sequence ID" value="NZ_CAAAIU010000006.1"/>
</dbReference>
<feature type="chain" id="PRO_5006912921" evidence="1">
    <location>
        <begin position="24"/>
        <end position="147"/>
    </location>
</feature>
<protein>
    <submittedName>
        <fullName evidence="2">Uncharacterized protein</fullName>
    </submittedName>
</protein>
<proteinExistence type="predicted"/>